<evidence type="ECO:0000313" key="1">
    <source>
        <dbReference type="EMBL" id="CDC76810.1"/>
    </source>
</evidence>
<dbReference type="Proteomes" id="UP000017938">
    <property type="component" value="Unassembled WGS sequence"/>
</dbReference>
<proteinExistence type="predicted"/>
<comment type="caution">
    <text evidence="1">The sequence shown here is derived from an EMBL/GenBank/DDBJ whole genome shotgun (WGS) entry which is preliminary data.</text>
</comment>
<name>R6TX78_9BACT</name>
<evidence type="ECO:0000313" key="2">
    <source>
        <dbReference type="Proteomes" id="UP000017938"/>
    </source>
</evidence>
<dbReference type="AlphaFoldDB" id="R6TX78"/>
<accession>R6TX78</accession>
<protein>
    <submittedName>
        <fullName evidence="1">Uncharacterized protein</fullName>
    </submittedName>
</protein>
<reference evidence="1" key="1">
    <citation type="submission" date="2012-11" db="EMBL/GenBank/DDBJ databases">
        <title>Dependencies among metagenomic species, viruses, plasmids and units of genetic variation.</title>
        <authorList>
            <person name="Nielsen H.B."/>
            <person name="Almeida M."/>
            <person name="Juncker A.S."/>
            <person name="Rasmussen S."/>
            <person name="Li J."/>
            <person name="Sunagawa S."/>
            <person name="Plichta D."/>
            <person name="Gautier L."/>
            <person name="Le Chatelier E."/>
            <person name="Peletier E."/>
            <person name="Bonde I."/>
            <person name="Nielsen T."/>
            <person name="Manichanh C."/>
            <person name="Arumugam M."/>
            <person name="Batto J."/>
            <person name="Santos M.B.Q.D."/>
            <person name="Blom N."/>
            <person name="Borruel N."/>
            <person name="Burgdorf K.S."/>
            <person name="Boumezbeur F."/>
            <person name="Casellas F."/>
            <person name="Dore J."/>
            <person name="Guarner F."/>
            <person name="Hansen T."/>
            <person name="Hildebrand F."/>
            <person name="Kaas R.S."/>
            <person name="Kennedy S."/>
            <person name="Kristiansen K."/>
            <person name="Kultima J.R."/>
            <person name="Leonard P."/>
            <person name="Levenez F."/>
            <person name="Lund O."/>
            <person name="Moumen B."/>
            <person name="Le Paslier D."/>
            <person name="Pons N."/>
            <person name="Pedersen O."/>
            <person name="Prifti E."/>
            <person name="Qin J."/>
            <person name="Raes J."/>
            <person name="Tap J."/>
            <person name="Tims S."/>
            <person name="Ussery D.W."/>
            <person name="Yamada T."/>
            <person name="MetaHit consortium"/>
            <person name="Renault P."/>
            <person name="Sicheritz-Ponten T."/>
            <person name="Bork P."/>
            <person name="Wang J."/>
            <person name="Brunak S."/>
            <person name="Ehrlich S.D."/>
        </authorList>
    </citation>
    <scope>NUCLEOTIDE SEQUENCE [LARGE SCALE GENOMIC DNA]</scope>
</reference>
<sequence>MRCCVEIDPDRVYAVLDNTGECLVKSCRLHVVLILTDAYRFRVDLDQLRKRVLKPSCNRHRASLRHIEIREFVSCQL</sequence>
<organism evidence="1 2">
    <name type="scientific">Candidatus Colimorpha enterica</name>
    <dbReference type="NCBI Taxonomy" id="3083063"/>
    <lineage>
        <taxon>Bacteria</taxon>
        <taxon>Pseudomonadati</taxon>
        <taxon>Bacteroidota</taxon>
        <taxon>Bacteroidia</taxon>
        <taxon>Bacteroidales</taxon>
        <taxon>Candidatus Colimorpha</taxon>
    </lineage>
</organism>
<gene>
    <name evidence="1" type="ORF">BN580_02247</name>
</gene>
<dbReference type="EMBL" id="CBFW010000399">
    <property type="protein sequence ID" value="CDC76810.1"/>
    <property type="molecule type" value="Genomic_DNA"/>
</dbReference>